<name>D3Q8N9_STANL</name>
<dbReference type="AlphaFoldDB" id="D3Q8N9"/>
<evidence type="ECO:0000313" key="2">
    <source>
        <dbReference type="EMBL" id="ADD44481.1"/>
    </source>
</evidence>
<reference evidence="2 3" key="1">
    <citation type="journal article" date="2009" name="Stand. Genomic Sci.">
        <title>Complete genome sequence of Stackebrandtia nassauensis type strain (LLR-40K-21).</title>
        <authorList>
            <person name="Munk C."/>
            <person name="Lapidus A."/>
            <person name="Copeland A."/>
            <person name="Jando M."/>
            <person name="Mayilraj S."/>
            <person name="Glavina Del Rio T."/>
            <person name="Nolan M."/>
            <person name="Chen F."/>
            <person name="Lucas S."/>
            <person name="Tice H."/>
            <person name="Cheng J.F."/>
            <person name="Han C."/>
            <person name="Detter J.C."/>
            <person name="Bruce D."/>
            <person name="Goodwin L."/>
            <person name="Chain P."/>
            <person name="Pitluck S."/>
            <person name="Goker M."/>
            <person name="Ovchinikova G."/>
            <person name="Pati A."/>
            <person name="Ivanova N."/>
            <person name="Mavromatis K."/>
            <person name="Chen A."/>
            <person name="Palaniappan K."/>
            <person name="Land M."/>
            <person name="Hauser L."/>
            <person name="Chang Y.J."/>
            <person name="Jeffries C.D."/>
            <person name="Bristow J."/>
            <person name="Eisen J.A."/>
            <person name="Markowitz V."/>
            <person name="Hugenholtz P."/>
            <person name="Kyrpides N.C."/>
            <person name="Klenk H.P."/>
        </authorList>
    </citation>
    <scope>NUCLEOTIDE SEQUENCE [LARGE SCALE GENOMIC DNA]</scope>
    <source>
        <strain evidence="3">DSM 44728 / CIP 108903 / NRRL B-16338 / NBRC 102104 / LLR-40K-21</strain>
    </source>
</reference>
<evidence type="ECO:0000256" key="1">
    <source>
        <dbReference type="SAM" id="SignalP"/>
    </source>
</evidence>
<feature type="signal peptide" evidence="1">
    <location>
        <begin position="1"/>
        <end position="23"/>
    </location>
</feature>
<dbReference type="STRING" id="446470.Snas_4840"/>
<dbReference type="eggNOG" id="COG2834">
    <property type="taxonomic scope" value="Bacteria"/>
</dbReference>
<dbReference type="Gene3D" id="2.50.20.10">
    <property type="entry name" value="Lipoprotein localisation LolA/LolB/LppX"/>
    <property type="match status" value="1"/>
</dbReference>
<accession>D3Q8N9</accession>
<dbReference type="CDD" id="cd16325">
    <property type="entry name" value="LolA"/>
    <property type="match status" value="1"/>
</dbReference>
<dbReference type="HOGENOM" id="CLU_057675_0_0_11"/>
<dbReference type="Proteomes" id="UP000000844">
    <property type="component" value="Chromosome"/>
</dbReference>
<keyword evidence="3" id="KW-1185">Reference proteome</keyword>
<dbReference type="InterPro" id="IPR029046">
    <property type="entry name" value="LolA/LolB/LppX"/>
</dbReference>
<keyword evidence="1" id="KW-0732">Signal</keyword>
<evidence type="ECO:0000313" key="3">
    <source>
        <dbReference type="Proteomes" id="UP000000844"/>
    </source>
</evidence>
<evidence type="ECO:0008006" key="4">
    <source>
        <dbReference type="Google" id="ProtNLM"/>
    </source>
</evidence>
<dbReference type="PANTHER" id="PTHR37507:SF2">
    <property type="entry name" value="SPORULATION PROTEIN YDCC"/>
    <property type="match status" value="1"/>
</dbReference>
<dbReference type="KEGG" id="sna:Snas_4840"/>
<sequence>MSRKSARRRFAVPIALAAGIVTAAAGTGIVSASGASDLPDRSAAQLLEDVQNSDIEGLSGTVVQNANLGLPSLGQSGGGLTQLADGSNQMRVWYAAPDKMRTAVLSDYGESDTIRNGEDVWTWNSEGGEATHYTLPKKAADAPLWPPSEMGGADPAKAAEQALKAIEPTTKVSTSQPVEVAGRDAYELVLEPKDGESLVDRVTLAIDAEHGVPLRTQVYSDDEKEAAFDIGFSRVDFGTPDKENFTFTAPKGVTVTEGTDELSDFLSNGKKPAADADVKAVGKGWTTVLTGEFDLKELSKETKKKAKHGGESVDLEKVLKQLPEVSGKWGSGRLFESKLVNALLTDDGRFYIGSVTPERLYEVADGK</sequence>
<gene>
    <name evidence="2" type="ordered locus">Snas_4840</name>
</gene>
<proteinExistence type="predicted"/>
<dbReference type="SUPFAM" id="SSF89392">
    <property type="entry name" value="Prokaryotic lipoproteins and lipoprotein localization factors"/>
    <property type="match status" value="1"/>
</dbReference>
<dbReference type="InterPro" id="IPR052944">
    <property type="entry name" value="Sporulation_related"/>
</dbReference>
<organism evidence="2 3">
    <name type="scientific">Stackebrandtia nassauensis (strain DSM 44728 / CIP 108903 / NRRL B-16338 / NBRC 102104 / LLR-40K-21)</name>
    <dbReference type="NCBI Taxonomy" id="446470"/>
    <lineage>
        <taxon>Bacteria</taxon>
        <taxon>Bacillati</taxon>
        <taxon>Actinomycetota</taxon>
        <taxon>Actinomycetes</taxon>
        <taxon>Glycomycetales</taxon>
        <taxon>Glycomycetaceae</taxon>
        <taxon>Stackebrandtia</taxon>
    </lineage>
</organism>
<dbReference type="PANTHER" id="PTHR37507">
    <property type="entry name" value="SPORULATION PROTEIN YDCC"/>
    <property type="match status" value="1"/>
</dbReference>
<dbReference type="EMBL" id="CP001778">
    <property type="protein sequence ID" value="ADD44481.1"/>
    <property type="molecule type" value="Genomic_DNA"/>
</dbReference>
<protein>
    <recommendedName>
        <fullName evidence="4">MucB/RseB N-terminal domain-containing protein</fullName>
    </recommendedName>
</protein>
<dbReference type="InterPro" id="IPR004564">
    <property type="entry name" value="OM_lipoprot_carrier_LolA-like"/>
</dbReference>
<feature type="chain" id="PRO_5038673836" description="MucB/RseB N-terminal domain-containing protein" evidence="1">
    <location>
        <begin position="24"/>
        <end position="367"/>
    </location>
</feature>
<dbReference type="RefSeq" id="WP_013020052.1">
    <property type="nucleotide sequence ID" value="NC_013947.1"/>
</dbReference>